<keyword evidence="3" id="KW-1185">Reference proteome</keyword>
<sequence>MLQERTGQWPQRWKQQGRKEGREEVRLSVTRNLIQMTELSDRAIANATGLPLGEVEAMRDELQH</sequence>
<dbReference type="Proteomes" id="UP001202117">
    <property type="component" value="Unassembled WGS sequence"/>
</dbReference>
<dbReference type="RefSeq" id="WP_240570103.1">
    <property type="nucleotide sequence ID" value="NZ_JAKVPY010000057.1"/>
</dbReference>
<feature type="region of interest" description="Disordered" evidence="1">
    <location>
        <begin position="1"/>
        <end position="22"/>
    </location>
</feature>
<evidence type="ECO:0000313" key="3">
    <source>
        <dbReference type="Proteomes" id="UP001202117"/>
    </source>
</evidence>
<comment type="caution">
    <text evidence="2">The sequence shown here is derived from an EMBL/GenBank/DDBJ whole genome shotgun (WGS) entry which is preliminary data.</text>
</comment>
<evidence type="ECO:0000256" key="1">
    <source>
        <dbReference type="SAM" id="MobiDB-lite"/>
    </source>
</evidence>
<name>A0ABS9S0E1_9GAMM</name>
<proteinExistence type="predicted"/>
<organism evidence="2 3">
    <name type="scientific">Halomonas flagellata</name>
    <dbReference type="NCBI Taxonomy" id="2920385"/>
    <lineage>
        <taxon>Bacteria</taxon>
        <taxon>Pseudomonadati</taxon>
        <taxon>Pseudomonadota</taxon>
        <taxon>Gammaproteobacteria</taxon>
        <taxon>Oceanospirillales</taxon>
        <taxon>Halomonadaceae</taxon>
        <taxon>Halomonas</taxon>
    </lineage>
</organism>
<accession>A0ABS9S0E1</accession>
<evidence type="ECO:0000313" key="2">
    <source>
        <dbReference type="EMBL" id="MCH4565578.1"/>
    </source>
</evidence>
<gene>
    <name evidence="2" type="ORF">MKP05_21015</name>
</gene>
<protein>
    <submittedName>
        <fullName evidence="2">Uncharacterized protein</fullName>
    </submittedName>
</protein>
<dbReference type="EMBL" id="JAKVPY010000057">
    <property type="protein sequence ID" value="MCH4565578.1"/>
    <property type="molecule type" value="Genomic_DNA"/>
</dbReference>
<reference evidence="2 3" key="1">
    <citation type="submission" date="2022-02" db="EMBL/GenBank/DDBJ databases">
        <title>Halomonas fukangensis sp. nov., a halophilic bacterium isolated from a bulk soil of Kalidium foliatum at Fukang.</title>
        <authorList>
            <person name="Huang Y."/>
        </authorList>
    </citation>
    <scope>NUCLEOTIDE SEQUENCE [LARGE SCALE GENOMIC DNA]</scope>
    <source>
        <strain evidence="2 3">EGI 63088</strain>
    </source>
</reference>